<dbReference type="EMBL" id="PUGF01000006">
    <property type="protein sequence ID" value="PRC93567.1"/>
    <property type="molecule type" value="Genomic_DNA"/>
</dbReference>
<evidence type="ECO:0000256" key="1">
    <source>
        <dbReference type="SAM" id="SignalP"/>
    </source>
</evidence>
<gene>
    <name evidence="2" type="ORF">S2091_1568</name>
</gene>
<evidence type="ECO:0000313" key="2">
    <source>
        <dbReference type="EMBL" id="PRC93567.1"/>
    </source>
</evidence>
<evidence type="ECO:0000313" key="3">
    <source>
        <dbReference type="Proteomes" id="UP000237839"/>
    </source>
</evidence>
<dbReference type="OrthoDB" id="7360972at2"/>
<proteinExistence type="predicted"/>
<accession>A0A2S9H0S6</accession>
<evidence type="ECO:0008006" key="4">
    <source>
        <dbReference type="Google" id="ProtNLM"/>
    </source>
</evidence>
<feature type="chain" id="PRO_5015528953" description="Small metal-binding protein" evidence="1">
    <location>
        <begin position="23"/>
        <end position="151"/>
    </location>
</feature>
<name>A0A2S9H0S6_9BURK</name>
<organism evidence="2 3">
    <name type="scientific">Solimicrobium silvestre</name>
    <dbReference type="NCBI Taxonomy" id="2099400"/>
    <lineage>
        <taxon>Bacteria</taxon>
        <taxon>Pseudomonadati</taxon>
        <taxon>Pseudomonadota</taxon>
        <taxon>Betaproteobacteria</taxon>
        <taxon>Burkholderiales</taxon>
        <taxon>Oxalobacteraceae</taxon>
        <taxon>Solimicrobium</taxon>
    </lineage>
</organism>
<reference evidence="2 3" key="1">
    <citation type="submission" date="2018-02" db="EMBL/GenBank/DDBJ databases">
        <title>Solimicrobium silvestre gen. nov., sp. nov., isolated from alpine forest soil.</title>
        <authorList>
            <person name="Margesin R."/>
            <person name="Albuquerque L."/>
            <person name="Zhang D.-C."/>
            <person name="Froufe H.J.C."/>
            <person name="Severino R."/>
            <person name="Roxo I."/>
            <person name="Egas C."/>
            <person name="Da Costa M.S."/>
        </authorList>
    </citation>
    <scope>NUCLEOTIDE SEQUENCE [LARGE SCALE GENOMIC DNA]</scope>
    <source>
        <strain evidence="2 3">S20-91</strain>
    </source>
</reference>
<dbReference type="AlphaFoldDB" id="A0A2S9H0S6"/>
<dbReference type="RefSeq" id="WP_105531237.1">
    <property type="nucleotide sequence ID" value="NZ_PUGF01000006.1"/>
</dbReference>
<feature type="signal peptide" evidence="1">
    <location>
        <begin position="1"/>
        <end position="22"/>
    </location>
</feature>
<comment type="caution">
    <text evidence="2">The sequence shown here is derived from an EMBL/GenBank/DDBJ whole genome shotgun (WGS) entry which is preliminary data.</text>
</comment>
<sequence>MKLKQPLFALLFAALLPLAAHADLPGKHPAYLHALSDLRDARWKLEHRPGDAAVSGQEDVAITEVDKAIGEIKKAAIDDGKNLNDHPHEDAAMDHPGRLHHALELLKKAESDVSGEEDNPETRELKHRVMDHIHAAIHATEHAIHDVETHK</sequence>
<keyword evidence="1" id="KW-0732">Signal</keyword>
<keyword evidence="3" id="KW-1185">Reference proteome</keyword>
<protein>
    <recommendedName>
        <fullName evidence="4">Small metal-binding protein</fullName>
    </recommendedName>
</protein>
<dbReference type="Proteomes" id="UP000237839">
    <property type="component" value="Unassembled WGS sequence"/>
</dbReference>